<dbReference type="PANTHER" id="PTHR11875">
    <property type="entry name" value="TESTIS-SPECIFIC Y-ENCODED PROTEIN"/>
    <property type="match status" value="1"/>
</dbReference>
<dbReference type="GO" id="GO:0005634">
    <property type="term" value="C:nucleus"/>
    <property type="evidence" value="ECO:0007669"/>
    <property type="project" value="InterPro"/>
</dbReference>
<dbReference type="GO" id="GO:0006334">
    <property type="term" value="P:nucleosome assembly"/>
    <property type="evidence" value="ECO:0007669"/>
    <property type="project" value="InterPro"/>
</dbReference>
<sequence>MSRALLSEPPAKRQRAQGEGDGNADRPGLAEEDQEFQRLEAVSNVQDELNALEEEEAQQVLLVHKAFLKRKRPLYIKRQEAIAQVPDFWLKVPYISDGDQLALSYLEAVAVHKATPTAAAVAASGAAAGAADGGKGRKSGASEEEKEEVSESVGGEGGKLDDDDDVGFRVTFTFRENPFFSNSELWREWEPADEKASFSVVNWKDTDESRDLQSCLLWNLDPALHEETPSFFSIFGDDMEDYELGEALRGDITDNPLDIYMRHDFDAEASEEEEEGGAAAQPEGDGEGGEYDSGVNQIGGGLEEGGGDTIVDEG</sequence>
<feature type="region of interest" description="Disordered" evidence="2">
    <location>
        <begin position="267"/>
        <end position="314"/>
    </location>
</feature>
<dbReference type="EMBL" id="FN648509">
    <property type="protein sequence ID" value="CBJ26392.1"/>
    <property type="molecule type" value="Genomic_DNA"/>
</dbReference>
<dbReference type="AlphaFoldDB" id="D7FX59"/>
<feature type="compositionally biased region" description="Acidic residues" evidence="2">
    <location>
        <begin position="267"/>
        <end position="276"/>
    </location>
</feature>
<dbReference type="SUPFAM" id="SSF143113">
    <property type="entry name" value="NAP-like"/>
    <property type="match status" value="1"/>
</dbReference>
<name>D7FX59_ECTSI</name>
<dbReference type="OrthoDB" id="19419at2759"/>
<protein>
    <submittedName>
        <fullName evidence="3">SET translocation</fullName>
    </submittedName>
</protein>
<dbReference type="Gene3D" id="3.30.1120.90">
    <property type="entry name" value="Nucleosome assembly protein"/>
    <property type="match status" value="1"/>
</dbReference>
<evidence type="ECO:0000256" key="1">
    <source>
        <dbReference type="ARBA" id="ARBA00009947"/>
    </source>
</evidence>
<feature type="region of interest" description="Disordered" evidence="2">
    <location>
        <begin position="1"/>
        <end position="31"/>
    </location>
</feature>
<proteinExistence type="inferred from homology"/>
<dbReference type="InterPro" id="IPR002164">
    <property type="entry name" value="NAP_family"/>
</dbReference>
<accession>D7FX59</accession>
<organism evidence="3 4">
    <name type="scientific">Ectocarpus siliculosus</name>
    <name type="common">Brown alga</name>
    <name type="synonym">Conferva siliculosa</name>
    <dbReference type="NCBI Taxonomy" id="2880"/>
    <lineage>
        <taxon>Eukaryota</taxon>
        <taxon>Sar</taxon>
        <taxon>Stramenopiles</taxon>
        <taxon>Ochrophyta</taxon>
        <taxon>PX clade</taxon>
        <taxon>Phaeophyceae</taxon>
        <taxon>Ectocarpales</taxon>
        <taxon>Ectocarpaceae</taxon>
        <taxon>Ectocarpus</taxon>
    </lineage>
</organism>
<dbReference type="Gene3D" id="1.20.5.1500">
    <property type="match status" value="1"/>
</dbReference>
<dbReference type="EMBL" id="FN649729">
    <property type="protein sequence ID" value="CBJ26392.1"/>
    <property type="molecule type" value="Genomic_DNA"/>
</dbReference>
<reference evidence="3 4" key="1">
    <citation type="journal article" date="2010" name="Nature">
        <title>The Ectocarpus genome and the independent evolution of multicellularity in brown algae.</title>
        <authorList>
            <person name="Cock J.M."/>
            <person name="Sterck L."/>
            <person name="Rouze P."/>
            <person name="Scornet D."/>
            <person name="Allen A.E."/>
            <person name="Amoutzias G."/>
            <person name="Anthouard V."/>
            <person name="Artiguenave F."/>
            <person name="Aury J.M."/>
            <person name="Badger J.H."/>
            <person name="Beszteri B."/>
            <person name="Billiau K."/>
            <person name="Bonnet E."/>
            <person name="Bothwell J.H."/>
            <person name="Bowler C."/>
            <person name="Boyen C."/>
            <person name="Brownlee C."/>
            <person name="Carrano C.J."/>
            <person name="Charrier B."/>
            <person name="Cho G.Y."/>
            <person name="Coelho S.M."/>
            <person name="Collen J."/>
            <person name="Corre E."/>
            <person name="Da Silva C."/>
            <person name="Delage L."/>
            <person name="Delaroque N."/>
            <person name="Dittami S.M."/>
            <person name="Doulbeau S."/>
            <person name="Elias M."/>
            <person name="Farnham G."/>
            <person name="Gachon C.M."/>
            <person name="Gschloessl B."/>
            <person name="Heesch S."/>
            <person name="Jabbari K."/>
            <person name="Jubin C."/>
            <person name="Kawai H."/>
            <person name="Kimura K."/>
            <person name="Kloareg B."/>
            <person name="Kupper F.C."/>
            <person name="Lang D."/>
            <person name="Le Bail A."/>
            <person name="Leblanc C."/>
            <person name="Lerouge P."/>
            <person name="Lohr M."/>
            <person name="Lopez P.J."/>
            <person name="Martens C."/>
            <person name="Maumus F."/>
            <person name="Michel G."/>
            <person name="Miranda-Saavedra D."/>
            <person name="Morales J."/>
            <person name="Moreau H."/>
            <person name="Motomura T."/>
            <person name="Nagasato C."/>
            <person name="Napoli C.A."/>
            <person name="Nelson D.R."/>
            <person name="Nyvall-Collen P."/>
            <person name="Peters A.F."/>
            <person name="Pommier C."/>
            <person name="Potin P."/>
            <person name="Poulain J."/>
            <person name="Quesneville H."/>
            <person name="Read B."/>
            <person name="Rensing S.A."/>
            <person name="Ritter A."/>
            <person name="Rousvoal S."/>
            <person name="Samanta M."/>
            <person name="Samson G."/>
            <person name="Schroeder D.C."/>
            <person name="Segurens B."/>
            <person name="Strittmatter M."/>
            <person name="Tonon T."/>
            <person name="Tregear J.W."/>
            <person name="Valentin K."/>
            <person name="von Dassow P."/>
            <person name="Yamagishi T."/>
            <person name="Van de Peer Y."/>
            <person name="Wincker P."/>
        </authorList>
    </citation>
    <scope>NUCLEOTIDE SEQUENCE [LARGE SCALE GENOMIC DNA]</scope>
    <source>
        <strain evidence="4">Ec32 / CCAP1310/4</strain>
    </source>
</reference>
<dbReference type="InterPro" id="IPR037231">
    <property type="entry name" value="NAP-like_sf"/>
</dbReference>
<dbReference type="eggNOG" id="KOG1508">
    <property type="taxonomic scope" value="Eukaryota"/>
</dbReference>
<evidence type="ECO:0000256" key="2">
    <source>
        <dbReference type="SAM" id="MobiDB-lite"/>
    </source>
</evidence>
<evidence type="ECO:0000313" key="4">
    <source>
        <dbReference type="Proteomes" id="UP000002630"/>
    </source>
</evidence>
<comment type="similarity">
    <text evidence="1">Belongs to the nucleosome assembly protein (NAP) family.</text>
</comment>
<keyword evidence="4" id="KW-1185">Reference proteome</keyword>
<dbReference type="InParanoid" id="D7FX59"/>
<gene>
    <name evidence="3" type="ORF">Esi_0032_0118</name>
</gene>
<evidence type="ECO:0000313" key="3">
    <source>
        <dbReference type="EMBL" id="CBJ26392.1"/>
    </source>
</evidence>
<feature type="region of interest" description="Disordered" evidence="2">
    <location>
        <begin position="128"/>
        <end position="161"/>
    </location>
</feature>
<dbReference type="Proteomes" id="UP000002630">
    <property type="component" value="Linkage Group LG04"/>
</dbReference>
<feature type="compositionally biased region" description="Gly residues" evidence="2">
    <location>
        <begin position="297"/>
        <end position="308"/>
    </location>
</feature>
<dbReference type="STRING" id="2880.D7FX59"/>